<name>A0ABY1KDC1_9BACL</name>
<organism evidence="1 2">
    <name type="scientific">Paenibacillus macquariensis</name>
    <dbReference type="NCBI Taxonomy" id="948756"/>
    <lineage>
        <taxon>Bacteria</taxon>
        <taxon>Bacillati</taxon>
        <taxon>Bacillota</taxon>
        <taxon>Bacilli</taxon>
        <taxon>Bacillales</taxon>
        <taxon>Paenibacillaceae</taxon>
        <taxon>Paenibacillus</taxon>
    </lineage>
</organism>
<dbReference type="EMBL" id="FTNK01000026">
    <property type="protein sequence ID" value="SIR64483.1"/>
    <property type="molecule type" value="Genomic_DNA"/>
</dbReference>
<sequence>MHTNTMLPAPRGGGFRMEGYWIWCGSVVQGEDGKFHMFASRWPKTLPMHPGWMTASEIVRADSDTPEGPYRFREVALPARGAEYWDGRCTHNPQKIAPERANSVINAYMLDFFDMYLKNQGGILMKGPDSRFSEVKFVTSLL</sequence>
<evidence type="ECO:0000313" key="2">
    <source>
        <dbReference type="Proteomes" id="UP000186666"/>
    </source>
</evidence>
<accession>A0ABY1KDC1</accession>
<dbReference type="Gene3D" id="2.115.10.20">
    <property type="entry name" value="Glycosyl hydrolase domain, family 43"/>
    <property type="match status" value="1"/>
</dbReference>
<protein>
    <submittedName>
        <fullName evidence="1">Uncharacterized protein</fullName>
    </submittedName>
</protein>
<dbReference type="SUPFAM" id="SSF75005">
    <property type="entry name" value="Arabinanase/levansucrase/invertase"/>
    <property type="match status" value="1"/>
</dbReference>
<keyword evidence="2" id="KW-1185">Reference proteome</keyword>
<dbReference type="Proteomes" id="UP000186666">
    <property type="component" value="Unassembled WGS sequence"/>
</dbReference>
<reference evidence="1 2" key="1">
    <citation type="submission" date="2017-01" db="EMBL/GenBank/DDBJ databases">
        <authorList>
            <person name="Varghese N."/>
            <person name="Submissions S."/>
        </authorList>
    </citation>
    <scope>NUCLEOTIDE SEQUENCE [LARGE SCALE GENOMIC DNA]</scope>
    <source>
        <strain evidence="1 2">ATCC 23464</strain>
    </source>
</reference>
<gene>
    <name evidence="1" type="ORF">SAMN05421578_12628</name>
</gene>
<dbReference type="InterPro" id="IPR023296">
    <property type="entry name" value="Glyco_hydro_beta-prop_sf"/>
</dbReference>
<comment type="caution">
    <text evidence="1">The sequence shown here is derived from an EMBL/GenBank/DDBJ whole genome shotgun (WGS) entry which is preliminary data.</text>
</comment>
<proteinExistence type="predicted"/>
<evidence type="ECO:0000313" key="1">
    <source>
        <dbReference type="EMBL" id="SIR64483.1"/>
    </source>
</evidence>